<keyword evidence="3 5" id="KW-0378">Hydrolase</keyword>
<evidence type="ECO:0000256" key="6">
    <source>
        <dbReference type="SAM" id="MobiDB-lite"/>
    </source>
</evidence>
<dbReference type="InterPro" id="IPR029054">
    <property type="entry name" value="dUTPase-like"/>
</dbReference>
<dbReference type="GO" id="GO:0006226">
    <property type="term" value="P:dUMP biosynthetic process"/>
    <property type="evidence" value="ECO:0007669"/>
    <property type="project" value="UniProtKB-UniRule"/>
</dbReference>
<dbReference type="SUPFAM" id="SSF51283">
    <property type="entry name" value="dUTPase-like"/>
    <property type="match status" value="1"/>
</dbReference>
<dbReference type="GO" id="GO:0046081">
    <property type="term" value="P:dUTP catabolic process"/>
    <property type="evidence" value="ECO:0007669"/>
    <property type="project" value="UniProtKB-UniRule"/>
</dbReference>
<comment type="pathway">
    <text evidence="1 5">Pyrimidine metabolism; dUMP biosynthesis; dUMP from dCTP (dUTP route): step 2/2.</text>
</comment>
<dbReference type="Gene3D" id="2.70.40.10">
    <property type="match status" value="1"/>
</dbReference>
<dbReference type="GO" id="GO:0000287">
    <property type="term" value="F:magnesium ion binding"/>
    <property type="evidence" value="ECO:0007669"/>
    <property type="project" value="UniProtKB-UniRule"/>
</dbReference>
<dbReference type="STRING" id="69332.A0A388L1C6"/>
<keyword evidence="9" id="KW-1185">Reference proteome</keyword>
<dbReference type="InterPro" id="IPR008181">
    <property type="entry name" value="dUTPase"/>
</dbReference>
<dbReference type="OrthoDB" id="10261072at2759"/>
<dbReference type="InterPro" id="IPR033704">
    <property type="entry name" value="dUTPase_trimeric"/>
</dbReference>
<evidence type="ECO:0000256" key="2">
    <source>
        <dbReference type="ARBA" id="ARBA00006581"/>
    </source>
</evidence>
<dbReference type="InterPro" id="IPR036157">
    <property type="entry name" value="dUTPase-like_sf"/>
</dbReference>
<evidence type="ECO:0000313" key="9">
    <source>
        <dbReference type="Proteomes" id="UP000265515"/>
    </source>
</evidence>
<comment type="cofactor">
    <cofactor evidence="5">
        <name>Mg(2+)</name>
        <dbReference type="ChEBI" id="CHEBI:18420"/>
    </cofactor>
</comment>
<gene>
    <name evidence="8" type="ORF">CBR_g21272</name>
</gene>
<feature type="region of interest" description="Disordered" evidence="6">
    <location>
        <begin position="1"/>
        <end position="45"/>
    </location>
</feature>
<evidence type="ECO:0000259" key="7">
    <source>
        <dbReference type="Pfam" id="PF00692"/>
    </source>
</evidence>
<dbReference type="AlphaFoldDB" id="A0A388L1C6"/>
<dbReference type="EMBL" id="BFEA01000236">
    <property type="protein sequence ID" value="GBG76032.1"/>
    <property type="molecule type" value="Genomic_DNA"/>
</dbReference>
<reference evidence="8 9" key="1">
    <citation type="journal article" date="2018" name="Cell">
        <title>The Chara Genome: Secondary Complexity and Implications for Plant Terrestrialization.</title>
        <authorList>
            <person name="Nishiyama T."/>
            <person name="Sakayama H."/>
            <person name="Vries J.D."/>
            <person name="Buschmann H."/>
            <person name="Saint-Marcoux D."/>
            <person name="Ullrich K.K."/>
            <person name="Haas F.B."/>
            <person name="Vanderstraeten L."/>
            <person name="Becker D."/>
            <person name="Lang D."/>
            <person name="Vosolsobe S."/>
            <person name="Rombauts S."/>
            <person name="Wilhelmsson P.K.I."/>
            <person name="Janitza P."/>
            <person name="Kern R."/>
            <person name="Heyl A."/>
            <person name="Rumpler F."/>
            <person name="Villalobos L.I.A.C."/>
            <person name="Clay J.M."/>
            <person name="Skokan R."/>
            <person name="Toyoda A."/>
            <person name="Suzuki Y."/>
            <person name="Kagoshima H."/>
            <person name="Schijlen E."/>
            <person name="Tajeshwar N."/>
            <person name="Catarino B."/>
            <person name="Hetherington A.J."/>
            <person name="Saltykova A."/>
            <person name="Bonnot C."/>
            <person name="Breuninger H."/>
            <person name="Symeonidi A."/>
            <person name="Radhakrishnan G.V."/>
            <person name="Van Nieuwerburgh F."/>
            <person name="Deforce D."/>
            <person name="Chang C."/>
            <person name="Karol K.G."/>
            <person name="Hedrich R."/>
            <person name="Ulvskov P."/>
            <person name="Glockner G."/>
            <person name="Delwiche C.F."/>
            <person name="Petrasek J."/>
            <person name="Van de Peer Y."/>
            <person name="Friml J."/>
            <person name="Beilby M."/>
            <person name="Dolan L."/>
            <person name="Kohara Y."/>
            <person name="Sugano S."/>
            <person name="Fujiyama A."/>
            <person name="Delaux P.-M."/>
            <person name="Quint M."/>
            <person name="TheiBen G."/>
            <person name="Hagemann M."/>
            <person name="Harholt J."/>
            <person name="Dunand C."/>
            <person name="Zachgo S."/>
            <person name="Langdale J."/>
            <person name="Maumus F."/>
            <person name="Straeten D.V.D."/>
            <person name="Gould S.B."/>
            <person name="Rensing S.A."/>
        </authorList>
    </citation>
    <scope>NUCLEOTIDE SEQUENCE [LARGE SCALE GENOMIC DNA]</scope>
    <source>
        <strain evidence="8 9">S276</strain>
    </source>
</reference>
<dbReference type="PANTHER" id="PTHR11241">
    <property type="entry name" value="DEOXYURIDINE 5'-TRIPHOSPHATE NUCLEOTIDOHYDROLASE"/>
    <property type="match status" value="1"/>
</dbReference>
<dbReference type="UniPathway" id="UPA00610">
    <property type="reaction ID" value="UER00666"/>
</dbReference>
<dbReference type="OMA" id="PRSALCY"/>
<name>A0A388L1C6_CHABU</name>
<dbReference type="PANTHER" id="PTHR11241:SF0">
    <property type="entry name" value="DEOXYURIDINE 5'-TRIPHOSPHATE NUCLEOTIDOHYDROLASE"/>
    <property type="match status" value="1"/>
</dbReference>
<proteinExistence type="inferred from homology"/>
<dbReference type="NCBIfam" id="TIGR00576">
    <property type="entry name" value="dut"/>
    <property type="match status" value="1"/>
</dbReference>
<organism evidence="8 9">
    <name type="scientific">Chara braunii</name>
    <name type="common">Braun's stonewort</name>
    <dbReference type="NCBI Taxonomy" id="69332"/>
    <lineage>
        <taxon>Eukaryota</taxon>
        <taxon>Viridiplantae</taxon>
        <taxon>Streptophyta</taxon>
        <taxon>Charophyceae</taxon>
        <taxon>Charales</taxon>
        <taxon>Characeae</taxon>
        <taxon>Chara</taxon>
    </lineage>
</organism>
<evidence type="ECO:0000256" key="3">
    <source>
        <dbReference type="ARBA" id="ARBA00022801"/>
    </source>
</evidence>
<feature type="domain" description="dUTPase-like" evidence="7">
    <location>
        <begin position="98"/>
        <end position="223"/>
    </location>
</feature>
<accession>A0A388L1C6</accession>
<keyword evidence="4 5" id="KW-0546">Nucleotide metabolism</keyword>
<comment type="similarity">
    <text evidence="2 5">Belongs to the dUTPase family.</text>
</comment>
<comment type="caution">
    <text evidence="8">The sequence shown here is derived from an EMBL/GenBank/DDBJ whole genome shotgun (WGS) entry which is preliminary data.</text>
</comment>
<dbReference type="Pfam" id="PF00692">
    <property type="entry name" value="dUTPase"/>
    <property type="match status" value="1"/>
</dbReference>
<dbReference type="Gramene" id="GBG76032">
    <property type="protein sequence ID" value="GBG76032"/>
    <property type="gene ID" value="CBR_g21272"/>
</dbReference>
<protein>
    <recommendedName>
        <fullName evidence="5">Deoxyuridine 5'-triphosphate nucleotidohydrolase</fullName>
        <shortName evidence="5">dUTPase</shortName>
        <ecNumber evidence="5">3.6.1.23</ecNumber>
    </recommendedName>
    <alternativeName>
        <fullName evidence="5">dUTP pyrophosphatase</fullName>
    </alternativeName>
</protein>
<keyword evidence="5" id="KW-0460">Magnesium</keyword>
<evidence type="ECO:0000256" key="1">
    <source>
        <dbReference type="ARBA" id="ARBA00005142"/>
    </source>
</evidence>
<dbReference type="CDD" id="cd07557">
    <property type="entry name" value="trimeric_dUTPase"/>
    <property type="match status" value="1"/>
</dbReference>
<comment type="catalytic activity">
    <reaction evidence="5">
        <text>dUTP + H2O = dUMP + diphosphate + H(+)</text>
        <dbReference type="Rhea" id="RHEA:10248"/>
        <dbReference type="ChEBI" id="CHEBI:15377"/>
        <dbReference type="ChEBI" id="CHEBI:15378"/>
        <dbReference type="ChEBI" id="CHEBI:33019"/>
        <dbReference type="ChEBI" id="CHEBI:61555"/>
        <dbReference type="ChEBI" id="CHEBI:246422"/>
        <dbReference type="EC" id="3.6.1.23"/>
    </reaction>
</comment>
<sequence length="224" mass="23832">MESAGGAANPTTMDVHAADPDPDTAATVVSGSVPRQPHSKVQKIESRREDAAVGIPPDCPGAAVPAVANGCGNDANNGAQPDEDTGVLRVEFISDKAVLPKRFKNSSGYDLYTPYSYVIPPGGRCEVKTGIKVAVPKGTYGHVVGRSRLAYKHFITPFEGVIDANFRGEVIVLLFSHSKKEYKINAGDRVAQLVLERIATPEVKRVDKLNDTERGADGFGSTGR</sequence>
<evidence type="ECO:0000256" key="4">
    <source>
        <dbReference type="ARBA" id="ARBA00023080"/>
    </source>
</evidence>
<dbReference type="GO" id="GO:0004170">
    <property type="term" value="F:dUTP diphosphatase activity"/>
    <property type="evidence" value="ECO:0007669"/>
    <property type="project" value="UniProtKB-UniRule"/>
</dbReference>
<evidence type="ECO:0000256" key="5">
    <source>
        <dbReference type="RuleBase" id="RU367024"/>
    </source>
</evidence>
<dbReference type="Proteomes" id="UP000265515">
    <property type="component" value="Unassembled WGS sequence"/>
</dbReference>
<dbReference type="EC" id="3.6.1.23" evidence="5"/>
<comment type="function">
    <text evidence="5">Involved in nucleotide metabolism via production of dUMP, the immediate precursor of thymidine nucleotides, and decreases the intracellular concentration of dUTP so that uracil cannot be incorporated into DNA.</text>
</comment>
<keyword evidence="5" id="KW-0479">Metal-binding</keyword>
<dbReference type="NCBIfam" id="NF001862">
    <property type="entry name" value="PRK00601.1"/>
    <property type="match status" value="1"/>
</dbReference>
<evidence type="ECO:0000313" key="8">
    <source>
        <dbReference type="EMBL" id="GBG76032.1"/>
    </source>
</evidence>